<proteinExistence type="predicted"/>
<dbReference type="EMBL" id="LR792683">
    <property type="protein sequence ID" value="CAB3390994.1"/>
    <property type="molecule type" value="Genomic_DNA"/>
</dbReference>
<protein>
    <submittedName>
        <fullName evidence="1">Uncharacterized protein</fullName>
    </submittedName>
</protein>
<name>A0A6F9DZV5_9BACL</name>
<accession>A0A6F9DZV5</accession>
<evidence type="ECO:0000313" key="1">
    <source>
        <dbReference type="EMBL" id="CAB3390994.1"/>
    </source>
</evidence>
<sequence length="69" mass="7270">MGIGPADRGFIHDGGLRLSDERAGVRVLRALAIFCLLPGGDQPAIPGALSPRPRISRAYSLMHNSCSNA</sequence>
<evidence type="ECO:0000313" key="2">
    <source>
        <dbReference type="Proteomes" id="UP000502196"/>
    </source>
</evidence>
<organism evidence="1 2">
    <name type="scientific">Kyrpidia spormannii</name>
    <dbReference type="NCBI Taxonomy" id="2055160"/>
    <lineage>
        <taxon>Bacteria</taxon>
        <taxon>Bacillati</taxon>
        <taxon>Bacillota</taxon>
        <taxon>Bacilli</taxon>
        <taxon>Bacillales</taxon>
        <taxon>Alicyclobacillaceae</taxon>
        <taxon>Kyrpidia</taxon>
    </lineage>
</organism>
<gene>
    <name evidence="1" type="ORF">COOX1_0691</name>
</gene>
<reference evidence="1 2" key="1">
    <citation type="submission" date="2020-04" db="EMBL/GenBank/DDBJ databases">
        <authorList>
            <person name="Hogendoorn C."/>
        </authorList>
    </citation>
    <scope>NUCLEOTIDE SEQUENCE [LARGE SCALE GENOMIC DNA]</scope>
    <source>
        <strain evidence="1">COOX1</strain>
    </source>
</reference>
<dbReference type="AlphaFoldDB" id="A0A6F9DZV5"/>
<dbReference type="Proteomes" id="UP000502196">
    <property type="component" value="Chromosome"/>
</dbReference>